<gene>
    <name evidence="2" type="ORF">CILFYP12_04323</name>
</gene>
<feature type="domain" description="HTH cro/C1-type" evidence="1">
    <location>
        <begin position="64"/>
        <end position="119"/>
    </location>
</feature>
<dbReference type="EMBL" id="CACRTE010000058">
    <property type="protein sequence ID" value="VYT52657.1"/>
    <property type="molecule type" value="Genomic_DNA"/>
</dbReference>
<proteinExistence type="predicted"/>
<dbReference type="Gene3D" id="1.10.260.40">
    <property type="entry name" value="lambda repressor-like DNA-binding domains"/>
    <property type="match status" value="1"/>
</dbReference>
<name>A0A6N2XFT7_CLOIN</name>
<dbReference type="RefSeq" id="WP_008729010.1">
    <property type="nucleotide sequence ID" value="NZ_CABKQS010000003.1"/>
</dbReference>
<protein>
    <recommendedName>
        <fullName evidence="1">HTH cro/C1-type domain-containing protein</fullName>
    </recommendedName>
</protein>
<evidence type="ECO:0000313" key="2">
    <source>
        <dbReference type="EMBL" id="VYT52657.1"/>
    </source>
</evidence>
<organism evidence="2">
    <name type="scientific">Clostridium innocuum</name>
    <dbReference type="NCBI Taxonomy" id="1522"/>
    <lineage>
        <taxon>Bacteria</taxon>
        <taxon>Bacillati</taxon>
        <taxon>Bacillota</taxon>
        <taxon>Clostridia</taxon>
        <taxon>Eubacteriales</taxon>
        <taxon>Clostridiaceae</taxon>
        <taxon>Clostridium</taxon>
    </lineage>
</organism>
<dbReference type="InterPro" id="IPR010982">
    <property type="entry name" value="Lambda_DNA-bd_dom_sf"/>
</dbReference>
<dbReference type="SUPFAM" id="SSF47413">
    <property type="entry name" value="lambda repressor-like DNA-binding domains"/>
    <property type="match status" value="1"/>
</dbReference>
<dbReference type="InterPro" id="IPR001387">
    <property type="entry name" value="Cro/C1-type_HTH"/>
</dbReference>
<evidence type="ECO:0000259" key="1">
    <source>
        <dbReference type="SMART" id="SM00530"/>
    </source>
</evidence>
<sequence length="119" mass="13620">MSIKEVTMCLNAFLLDTDINVQEQDVAKYLSGEKEIPEVIQSTMEVAFCIPAVKVQNYEEVIELLREVKEERALTYKDLEEMTGCNYKTVQRYIKDGACMPADIMIKLINMLGFSITIQ</sequence>
<accession>A0A6N2XFT7</accession>
<dbReference type="SMART" id="SM00530">
    <property type="entry name" value="HTH_XRE"/>
    <property type="match status" value="1"/>
</dbReference>
<dbReference type="GO" id="GO:0003677">
    <property type="term" value="F:DNA binding"/>
    <property type="evidence" value="ECO:0007669"/>
    <property type="project" value="InterPro"/>
</dbReference>
<reference evidence="2" key="1">
    <citation type="submission" date="2019-11" db="EMBL/GenBank/DDBJ databases">
        <authorList>
            <person name="Feng L."/>
        </authorList>
    </citation>
    <scope>NUCLEOTIDE SEQUENCE</scope>
    <source>
        <strain evidence="2">CinnocuumLFYP12</strain>
    </source>
</reference>
<dbReference type="AlphaFoldDB" id="A0A6N2XFT7"/>